<comment type="caution">
    <text evidence="1">The sequence shown here is derived from an EMBL/GenBank/DDBJ whole genome shotgun (WGS) entry which is preliminary data.</text>
</comment>
<dbReference type="PANTHER" id="PTHR46060">
    <property type="entry name" value="MARINER MOS1 TRANSPOSASE-LIKE PROTEIN"/>
    <property type="match status" value="1"/>
</dbReference>
<dbReference type="AlphaFoldDB" id="A0A6L2Q5T8"/>
<dbReference type="InParanoid" id="A0A6L2Q5T8"/>
<dbReference type="OrthoDB" id="8190404at2759"/>
<dbReference type="InterPro" id="IPR052709">
    <property type="entry name" value="Transposase-MT_Hybrid"/>
</dbReference>
<dbReference type="Proteomes" id="UP000502823">
    <property type="component" value="Unassembled WGS sequence"/>
</dbReference>
<gene>
    <name evidence="1" type="ORF">Cfor_07288</name>
</gene>
<dbReference type="InterPro" id="IPR036397">
    <property type="entry name" value="RNaseH_sf"/>
</dbReference>
<evidence type="ECO:0000313" key="2">
    <source>
        <dbReference type="Proteomes" id="UP000502823"/>
    </source>
</evidence>
<organism evidence="1 2">
    <name type="scientific">Coptotermes formosanus</name>
    <name type="common">Formosan subterranean termite</name>
    <dbReference type="NCBI Taxonomy" id="36987"/>
    <lineage>
        <taxon>Eukaryota</taxon>
        <taxon>Metazoa</taxon>
        <taxon>Ecdysozoa</taxon>
        <taxon>Arthropoda</taxon>
        <taxon>Hexapoda</taxon>
        <taxon>Insecta</taxon>
        <taxon>Pterygota</taxon>
        <taxon>Neoptera</taxon>
        <taxon>Polyneoptera</taxon>
        <taxon>Dictyoptera</taxon>
        <taxon>Blattodea</taxon>
        <taxon>Blattoidea</taxon>
        <taxon>Termitoidae</taxon>
        <taxon>Rhinotermitidae</taxon>
        <taxon>Coptotermes</taxon>
    </lineage>
</organism>
<dbReference type="EMBL" id="BLKM01012980">
    <property type="protein sequence ID" value="GFG38118.1"/>
    <property type="molecule type" value="Genomic_DNA"/>
</dbReference>
<protein>
    <recommendedName>
        <fullName evidence="3">Mariner Mos1 transposase</fullName>
    </recommendedName>
</protein>
<sequence length="135" mass="15530">MPESWQAKRWILHHDNALAHISLLVGDFLTKTETTVTPQPPYSLGIAPAEFFVFPKLKYTFKRRRFDTTEEIKKYAEGPEVEQKQSTTNDSVLIMLGEEDTALNDLIIEIDNKQEKSTIAVRNKLVSGYTKHFEC</sequence>
<keyword evidence="2" id="KW-1185">Reference proteome</keyword>
<accession>A0A6L2Q5T8</accession>
<evidence type="ECO:0008006" key="3">
    <source>
        <dbReference type="Google" id="ProtNLM"/>
    </source>
</evidence>
<dbReference type="Gene3D" id="3.30.420.10">
    <property type="entry name" value="Ribonuclease H-like superfamily/Ribonuclease H"/>
    <property type="match status" value="1"/>
</dbReference>
<reference evidence="2" key="1">
    <citation type="submission" date="2020-01" db="EMBL/GenBank/DDBJ databases">
        <title>Draft genome sequence of the Termite Coptotermes fromosanus.</title>
        <authorList>
            <person name="Itakura S."/>
            <person name="Yosikawa Y."/>
            <person name="Umezawa K."/>
        </authorList>
    </citation>
    <scope>NUCLEOTIDE SEQUENCE [LARGE SCALE GENOMIC DNA]</scope>
</reference>
<name>A0A6L2Q5T8_COPFO</name>
<proteinExistence type="predicted"/>
<dbReference type="GO" id="GO:0003676">
    <property type="term" value="F:nucleic acid binding"/>
    <property type="evidence" value="ECO:0007669"/>
    <property type="project" value="InterPro"/>
</dbReference>
<evidence type="ECO:0000313" key="1">
    <source>
        <dbReference type="EMBL" id="GFG38118.1"/>
    </source>
</evidence>
<dbReference type="PANTHER" id="PTHR46060:SF1">
    <property type="entry name" value="MARINER MOS1 TRANSPOSASE-LIKE PROTEIN"/>
    <property type="match status" value="1"/>
</dbReference>